<reference evidence="2" key="1">
    <citation type="submission" date="2014-09" db="EMBL/GenBank/DDBJ databases">
        <title>Draft genome sequence of an oleaginous Mucoromycotina fungus Mucor ambiguus NBRC6742.</title>
        <authorList>
            <person name="Takeda I."/>
            <person name="Yamane N."/>
            <person name="Morita T."/>
            <person name="Tamano K."/>
            <person name="Machida M."/>
            <person name="Baker S."/>
            <person name="Koike H."/>
        </authorList>
    </citation>
    <scope>NUCLEOTIDE SEQUENCE</scope>
    <source>
        <strain evidence="2">NBRC 6742</strain>
    </source>
</reference>
<feature type="region of interest" description="Disordered" evidence="1">
    <location>
        <begin position="265"/>
        <end position="307"/>
    </location>
</feature>
<dbReference type="EMBL" id="DF836684">
    <property type="protein sequence ID" value="GAN10740.1"/>
    <property type="molecule type" value="Genomic_DNA"/>
</dbReference>
<dbReference type="InterPro" id="IPR052660">
    <property type="entry name" value="Erythrocyte_Invasion_ImmMod"/>
</dbReference>
<dbReference type="PANTHER" id="PTHR16021:SF23">
    <property type="entry name" value="FI18411P1-RELATED"/>
    <property type="match status" value="1"/>
</dbReference>
<feature type="compositionally biased region" description="Low complexity" evidence="1">
    <location>
        <begin position="409"/>
        <end position="428"/>
    </location>
</feature>
<sequence length="830" mass="88731">MNENESGLKRPQESALITANKEHKKQKTANNDEPASAAPPPPSPSQQQQQDVPLLSTTLILDKAQEDTINDLVNNSNATASLLQQSTDMADTKHKSITAKSDNPTDVIIETEILSADSTKAVTGTENEKVEDASASITSEQLLFALTSIPSSEKEAEEQQKKTAKDVEKQAIASENTDRSKSNVPPVPQSTVPSPPQVPLPMPSLPPAGLGITPKATQPSLETTPASALPVATPPDLAVVSIPRPPSTSNVPETVPATMTTASISSTASSPQTSLTSAAANASNISTIPSPHKSNINTTTTTNPTLSSGASAAVAAVAASFSNFPEISAALRRLSTTNPSMIEQLSSSASSSSPRLPSNVGGHVNDCKGSSIDVSPHEIFGNALAAVAANAAAARSGPHSNNNAASPKQQQQNPSSTASSTTPTANNNNAQATATAIGNLAAFTANISNLLHSGGFHRNSFSQEDTQKLAAVVANARNPQQRRKSSMQVVGNAFSSMIDQAYLMGRNKSFSEAASVATANRSVTPATSSGYLPSTTSPQPPPPAVPKPKLIIKNEQVWKSVQGMEEKSLGFQLYSPQLLLPNLEGSVNGLMEIRVPARFLTFENVKVKKRALWGTDIYTDDSDIVAMAIHSGKYQPHFIEPTIEPTDPFALAVAGKQKESIEAARRLALSGKKYTQHDQHWMPDHDLKVTVRVLPTLQSYASSIRHRLKSREWGKHDGMSLFVYKVEKVKVNARVLAQSLHMYLCILGWQRGDARLKGRSTLKSNMFAYESYRKQALGLRQDKKTTLSTSKTPSAPTSSSSSPPIQKGRIKKTRRVMRMFQIRSEMKKQA</sequence>
<feature type="compositionally biased region" description="Polar residues" evidence="1">
    <location>
        <begin position="398"/>
        <end position="408"/>
    </location>
</feature>
<feature type="compositionally biased region" description="Polar residues" evidence="1">
    <location>
        <begin position="215"/>
        <end position="226"/>
    </location>
</feature>
<feature type="compositionally biased region" description="Basic and acidic residues" evidence="1">
    <location>
        <begin position="152"/>
        <end position="169"/>
    </location>
</feature>
<dbReference type="AlphaFoldDB" id="A0A0C9LY73"/>
<dbReference type="Proteomes" id="UP000053815">
    <property type="component" value="Unassembled WGS sequence"/>
</dbReference>
<dbReference type="InterPro" id="IPR036609">
    <property type="entry name" value="LCCL_sf"/>
</dbReference>
<dbReference type="Gene3D" id="2.170.130.20">
    <property type="entry name" value="LCCL-like domain"/>
    <property type="match status" value="1"/>
</dbReference>
<gene>
    <name evidence="2" type="ORF">MAM1_0395d10287</name>
</gene>
<feature type="region of interest" description="Disordered" evidence="1">
    <location>
        <begin position="780"/>
        <end position="813"/>
    </location>
</feature>
<accession>A0A0C9LY73</accession>
<feature type="region of interest" description="Disordered" evidence="1">
    <location>
        <begin position="524"/>
        <end position="548"/>
    </location>
</feature>
<dbReference type="InterPro" id="IPR013951">
    <property type="entry name" value="Rxt3"/>
</dbReference>
<dbReference type="STRING" id="91626.A0A0C9LY73"/>
<feature type="compositionally biased region" description="Low complexity" evidence="1">
    <location>
        <begin position="295"/>
        <end position="307"/>
    </location>
</feature>
<evidence type="ECO:0000256" key="1">
    <source>
        <dbReference type="SAM" id="MobiDB-lite"/>
    </source>
</evidence>
<evidence type="ECO:0000313" key="2">
    <source>
        <dbReference type="EMBL" id="GAN10740.1"/>
    </source>
</evidence>
<feature type="region of interest" description="Disordered" evidence="1">
    <location>
        <begin position="1"/>
        <end position="56"/>
    </location>
</feature>
<dbReference type="PANTHER" id="PTHR16021">
    <property type="entry name" value="MANSC DOMAIN CONTAINING PROTEIN 1"/>
    <property type="match status" value="1"/>
</dbReference>
<keyword evidence="3" id="KW-1185">Reference proteome</keyword>
<dbReference type="Pfam" id="PF08642">
    <property type="entry name" value="Rxt3"/>
    <property type="match status" value="1"/>
</dbReference>
<feature type="compositionally biased region" description="Low complexity" evidence="1">
    <location>
        <begin position="265"/>
        <end position="288"/>
    </location>
</feature>
<name>A0A0C9LY73_9FUNG</name>
<proteinExistence type="predicted"/>
<feature type="compositionally biased region" description="Pro residues" evidence="1">
    <location>
        <begin position="185"/>
        <end position="206"/>
    </location>
</feature>
<feature type="region of interest" description="Disordered" evidence="1">
    <location>
        <begin position="343"/>
        <end position="364"/>
    </location>
</feature>
<feature type="compositionally biased region" description="Basic and acidic residues" evidence="1">
    <location>
        <begin position="1"/>
        <end position="12"/>
    </location>
</feature>
<organism evidence="2">
    <name type="scientific">Mucor ambiguus</name>
    <dbReference type="NCBI Taxonomy" id="91626"/>
    <lineage>
        <taxon>Eukaryota</taxon>
        <taxon>Fungi</taxon>
        <taxon>Fungi incertae sedis</taxon>
        <taxon>Mucoromycota</taxon>
        <taxon>Mucoromycotina</taxon>
        <taxon>Mucoromycetes</taxon>
        <taxon>Mucorales</taxon>
        <taxon>Mucorineae</taxon>
        <taxon>Mucoraceae</taxon>
        <taxon>Mucor</taxon>
    </lineage>
</organism>
<feature type="region of interest" description="Disordered" evidence="1">
    <location>
        <begin position="148"/>
        <end position="232"/>
    </location>
</feature>
<feature type="compositionally biased region" description="Low complexity" evidence="1">
    <location>
        <begin position="786"/>
        <end position="804"/>
    </location>
</feature>
<dbReference type="OrthoDB" id="3596986at2759"/>
<feature type="region of interest" description="Disordered" evidence="1">
    <location>
        <begin position="394"/>
        <end position="428"/>
    </location>
</feature>
<evidence type="ECO:0000313" key="3">
    <source>
        <dbReference type="Proteomes" id="UP000053815"/>
    </source>
</evidence>
<protein>
    <submittedName>
        <fullName evidence="2">Uncharacterized protein</fullName>
    </submittedName>
</protein>